<evidence type="ECO:0000256" key="16">
    <source>
        <dbReference type="SAM" id="Phobius"/>
    </source>
</evidence>
<proteinExistence type="predicted"/>
<feature type="region of interest" description="Disordered" evidence="15">
    <location>
        <begin position="642"/>
        <end position="676"/>
    </location>
</feature>
<evidence type="ECO:0000256" key="9">
    <source>
        <dbReference type="ARBA" id="ARBA00023157"/>
    </source>
</evidence>
<dbReference type="Gene3D" id="2.10.25.10">
    <property type="entry name" value="Laminin"/>
    <property type="match status" value="1"/>
</dbReference>
<evidence type="ECO:0000256" key="6">
    <source>
        <dbReference type="ARBA" id="ARBA00022737"/>
    </source>
</evidence>
<dbReference type="EnsemblMetazoa" id="CPIJ017507-RA">
    <property type="protein sequence ID" value="CPIJ017507-PA"/>
    <property type="gene ID" value="CPIJ017507"/>
</dbReference>
<sequence>MSDEIGCPPRFPGGRYCPESRFQCANNLCVSPSDLCDGTDDCGDNSDEAASVCTNFNCDTLRRFQCANHRCVARYQICDGVDNCGDGSDENNMTLCATRQKSCDSYTQYQCANKKCIDRAQICDYADDCGDSSDELGCHHTSTCSVMNKGGCEHHCMNLTDALKDDVLVVFSSGPEIRAYDLKVNDQFDVIGGEKRIEAIDYNPETQMIFWADSYDKTIKRSYMINALNGEAKIGYAQDLNMKGNSKPTALAVDWVADNLYWAETDRTGSKPRGRVMVAKTDGRYRRALVNAGLEVPTSIAVDPQLGRLFWADAGSAPKIEVSWMDGSKRRPLITEAIRHPAGLTIDYSQDHMVYWVDTKLNTIEVMKPDGSMRKAILKGEMLKHPVSLDVFESYLYWITRDTGELLRQDKFGRGVQVAVQRSLANPSSLKVYHDLRYNTSLNNPCFKNPCTHLCLLVPGGRRCSCPDNTVQQTSHRSTAEVVCDAPVERIRPSPRICPCQNGGQCREDDTGNELVCVCLAEFSGAHCEFYSERMFGSSPGSAAAIYIPILVAILIAATVGLYFIIKKRPFGKPSLTSSQSVSFRPGTNVEFNSPDFPSNRPPTGVIPAGGGVAPLDGYSLDTLGNKTTDFSNPMYDAVQSGTTADPGGVGNGSGIYEVPSDVSAKGGKGGAPSSGPFVEPVSAILAPSSITHRTSPQLHLRPKELSPSSHDTGRDTQLLVEEDKSEC</sequence>
<dbReference type="PROSITE" id="PS50068">
    <property type="entry name" value="LDLRA_2"/>
    <property type="match status" value="3"/>
</dbReference>
<dbReference type="PANTHER" id="PTHR22722">
    <property type="entry name" value="LOW-DENSITY LIPOPROTEIN RECEPTOR-RELATED PROTEIN 2-RELATED"/>
    <property type="match status" value="1"/>
</dbReference>
<dbReference type="GO" id="GO:0043235">
    <property type="term" value="C:receptor complex"/>
    <property type="evidence" value="ECO:0007669"/>
    <property type="project" value="TreeGrafter"/>
</dbReference>
<feature type="disulfide bond" evidence="13">
    <location>
        <begin position="111"/>
        <end position="129"/>
    </location>
</feature>
<evidence type="ECO:0000313" key="18">
    <source>
        <dbReference type="EMBL" id="EDS45789.1"/>
    </source>
</evidence>
<feature type="repeat" description="LDL-receptor class B" evidence="14">
    <location>
        <begin position="307"/>
        <end position="350"/>
    </location>
</feature>
<evidence type="ECO:0000256" key="4">
    <source>
        <dbReference type="ARBA" id="ARBA00022692"/>
    </source>
</evidence>
<dbReference type="PROSITE" id="PS50026">
    <property type="entry name" value="EGF_3"/>
    <property type="match status" value="1"/>
</dbReference>
<feature type="repeat" description="LDL-receptor class B" evidence="14">
    <location>
        <begin position="258"/>
        <end position="306"/>
    </location>
</feature>
<dbReference type="GO" id="GO:0006897">
    <property type="term" value="P:endocytosis"/>
    <property type="evidence" value="ECO:0007669"/>
    <property type="project" value="UniProtKB-KW"/>
</dbReference>
<evidence type="ECO:0000256" key="7">
    <source>
        <dbReference type="ARBA" id="ARBA00022989"/>
    </source>
</evidence>
<dbReference type="OrthoDB" id="21182at2759"/>
<dbReference type="Gene3D" id="4.10.400.10">
    <property type="entry name" value="Low-density Lipoprotein Receptor"/>
    <property type="match status" value="3"/>
</dbReference>
<dbReference type="Pfam" id="PF00058">
    <property type="entry name" value="Ldl_recept_b"/>
    <property type="match status" value="1"/>
</dbReference>
<evidence type="ECO:0000256" key="14">
    <source>
        <dbReference type="PROSITE-ProRule" id="PRU00461"/>
    </source>
</evidence>
<evidence type="ECO:0000259" key="17">
    <source>
        <dbReference type="PROSITE" id="PS50026"/>
    </source>
</evidence>
<evidence type="ECO:0000313" key="20">
    <source>
        <dbReference type="Proteomes" id="UP000002320"/>
    </source>
</evidence>
<dbReference type="SUPFAM" id="SSF57424">
    <property type="entry name" value="LDL receptor-like module"/>
    <property type="match status" value="3"/>
</dbReference>
<dbReference type="InterPro" id="IPR002172">
    <property type="entry name" value="LDrepeatLR_classA_rpt"/>
</dbReference>
<dbReference type="SMART" id="SM00192">
    <property type="entry name" value="LDLa"/>
    <property type="match status" value="3"/>
</dbReference>
<dbReference type="eggNOG" id="KOG1215">
    <property type="taxonomic scope" value="Eukaryota"/>
</dbReference>
<dbReference type="EMBL" id="DS232797">
    <property type="protein sequence ID" value="EDS45789.1"/>
    <property type="molecule type" value="Genomic_DNA"/>
</dbReference>
<dbReference type="Proteomes" id="UP000002320">
    <property type="component" value="Unassembled WGS sequence"/>
</dbReference>
<feature type="compositionally biased region" description="Polar residues" evidence="15">
    <location>
        <begin position="689"/>
        <end position="698"/>
    </location>
</feature>
<dbReference type="PROSITE" id="PS01209">
    <property type="entry name" value="LDLRA_1"/>
    <property type="match status" value="3"/>
</dbReference>
<dbReference type="HOGENOM" id="CLU_380482_0_0_1"/>
<reference evidence="18" key="1">
    <citation type="submission" date="2007-03" db="EMBL/GenBank/DDBJ databases">
        <title>Annotation of Culex pipiens quinquefasciatus.</title>
        <authorList>
            <consortium name="The Broad Institute Genome Sequencing Platform"/>
            <person name="Atkinson P.W."/>
            <person name="Hemingway J."/>
            <person name="Christensen B.M."/>
            <person name="Higgs S."/>
            <person name="Kodira C."/>
            <person name="Hannick L."/>
            <person name="Megy K."/>
            <person name="O'Leary S."/>
            <person name="Pearson M."/>
            <person name="Haas B.J."/>
            <person name="Mauceli E."/>
            <person name="Wortman J.R."/>
            <person name="Lee N.H."/>
            <person name="Guigo R."/>
            <person name="Stanke M."/>
            <person name="Alvarado L."/>
            <person name="Amedeo P."/>
            <person name="Antoine C.H."/>
            <person name="Arensburger P."/>
            <person name="Bidwell S.L."/>
            <person name="Crawford M."/>
            <person name="Camaro F."/>
            <person name="Devon K."/>
            <person name="Engels R."/>
            <person name="Hammond M."/>
            <person name="Howarth C."/>
            <person name="Koehrsen M."/>
            <person name="Lawson D."/>
            <person name="Montgomery P."/>
            <person name="Nene V."/>
            <person name="Nusbaum C."/>
            <person name="Puiu D."/>
            <person name="Romero-Severson J."/>
            <person name="Severson D.W."/>
            <person name="Shumway M."/>
            <person name="Sisk P."/>
            <person name="Stolte C."/>
            <person name="Zeng Q."/>
            <person name="Eisenstadt E."/>
            <person name="Fraser-Liggett C."/>
            <person name="Strausberg R."/>
            <person name="Galagan J."/>
            <person name="Birren B."/>
            <person name="Collins F.H."/>
        </authorList>
    </citation>
    <scope>NUCLEOTIDE SEQUENCE [LARGE SCALE GENOMIC DNA]</scope>
    <source>
        <strain evidence="18">JHB</strain>
    </source>
</reference>
<dbReference type="InterPro" id="IPR023415">
    <property type="entry name" value="LDLR_class-A_CS"/>
</dbReference>
<evidence type="ECO:0000313" key="19">
    <source>
        <dbReference type="EnsemblMetazoa" id="CPIJ017507-PA"/>
    </source>
</evidence>
<evidence type="ECO:0000256" key="3">
    <source>
        <dbReference type="ARBA" id="ARBA00022583"/>
    </source>
</evidence>
<evidence type="ECO:0000256" key="5">
    <source>
        <dbReference type="ARBA" id="ARBA00022729"/>
    </source>
</evidence>
<dbReference type="SUPFAM" id="SSF63825">
    <property type="entry name" value="YWTD domain"/>
    <property type="match status" value="1"/>
</dbReference>
<feature type="disulfide bond" evidence="13">
    <location>
        <begin position="66"/>
        <end position="84"/>
    </location>
</feature>
<dbReference type="VEuPathDB" id="VectorBase:CPIJ017507"/>
<protein>
    <submittedName>
        <fullName evidence="18 19">Low-density lipoprotein receptor</fullName>
    </submittedName>
</protein>
<keyword evidence="8 16" id="KW-0472">Membrane</keyword>
<comment type="subcellular location">
    <subcellularLocation>
        <location evidence="1">Membrane</location>
        <topology evidence="1">Single-pass membrane protein</topology>
    </subcellularLocation>
</comment>
<dbReference type="CDD" id="cd00054">
    <property type="entry name" value="EGF_CA"/>
    <property type="match status" value="1"/>
</dbReference>
<dbReference type="InterPro" id="IPR011042">
    <property type="entry name" value="6-blade_b-propeller_TolB-like"/>
</dbReference>
<dbReference type="PANTHER" id="PTHR22722:SF14">
    <property type="entry name" value="MEGALIN, ISOFORM A"/>
    <property type="match status" value="1"/>
</dbReference>
<feature type="repeat" description="LDL-receptor class B" evidence="14">
    <location>
        <begin position="352"/>
        <end position="395"/>
    </location>
</feature>
<dbReference type="InterPro" id="IPR036055">
    <property type="entry name" value="LDL_receptor-like_sf"/>
</dbReference>
<dbReference type="SMART" id="SM00135">
    <property type="entry name" value="LY"/>
    <property type="match status" value="5"/>
</dbReference>
<dbReference type="GO" id="GO:0005886">
    <property type="term" value="C:plasma membrane"/>
    <property type="evidence" value="ECO:0007669"/>
    <property type="project" value="TreeGrafter"/>
</dbReference>
<dbReference type="STRING" id="7176.B0XE17"/>
<dbReference type="OMA" id="ACEYLCV"/>
<evidence type="ECO:0000256" key="2">
    <source>
        <dbReference type="ARBA" id="ARBA00022536"/>
    </source>
</evidence>
<keyword evidence="11" id="KW-0325">Glycoprotein</keyword>
<evidence type="ECO:0000256" key="13">
    <source>
        <dbReference type="PROSITE-ProRule" id="PRU00124"/>
    </source>
</evidence>
<evidence type="ECO:0000256" key="1">
    <source>
        <dbReference type="ARBA" id="ARBA00004167"/>
    </source>
</evidence>
<keyword evidence="10 18" id="KW-0675">Receptor</keyword>
<dbReference type="CDD" id="cd00112">
    <property type="entry name" value="LDLa"/>
    <property type="match status" value="3"/>
</dbReference>
<evidence type="ECO:0000256" key="10">
    <source>
        <dbReference type="ARBA" id="ARBA00023170"/>
    </source>
</evidence>
<evidence type="ECO:0000256" key="11">
    <source>
        <dbReference type="ARBA" id="ARBA00023180"/>
    </source>
</evidence>
<dbReference type="InterPro" id="IPR000742">
    <property type="entry name" value="EGF"/>
</dbReference>
<dbReference type="PRINTS" id="PR00261">
    <property type="entry name" value="LDLRECEPTOR"/>
</dbReference>
<keyword evidence="4 16" id="KW-0812">Transmembrane</keyword>
<feature type="disulfide bond" evidence="13">
    <location>
        <begin position="17"/>
        <end position="29"/>
    </location>
</feature>
<evidence type="ECO:0000256" key="15">
    <source>
        <dbReference type="SAM" id="MobiDB-lite"/>
    </source>
</evidence>
<keyword evidence="18" id="KW-0449">Lipoprotein</keyword>
<name>B0XE17_CULQU</name>
<feature type="disulfide bond" evidence="13">
    <location>
        <begin position="24"/>
        <end position="42"/>
    </location>
</feature>
<keyword evidence="9 12" id="KW-1015">Disulfide bond</keyword>
<feature type="disulfide bond" evidence="12">
    <location>
        <begin position="519"/>
        <end position="528"/>
    </location>
</feature>
<accession>B0XE17</accession>
<reference evidence="19" key="2">
    <citation type="submission" date="2020-05" db="UniProtKB">
        <authorList>
            <consortium name="EnsemblMetazoa"/>
        </authorList>
    </citation>
    <scope>IDENTIFICATION</scope>
    <source>
        <strain evidence="19">JHB</strain>
    </source>
</reference>
<dbReference type="VEuPathDB" id="VectorBase:CQUJHB006440"/>
<dbReference type="FunCoup" id="B0XE17">
    <property type="interactions" value="608"/>
</dbReference>
<comment type="caution">
    <text evidence="12">Lacks conserved residue(s) required for the propagation of feature annotation.</text>
</comment>
<keyword evidence="7 16" id="KW-1133">Transmembrane helix</keyword>
<dbReference type="AlphaFoldDB" id="B0XE17"/>
<feature type="domain" description="EGF-like" evidence="17">
    <location>
        <begin position="494"/>
        <end position="529"/>
    </location>
</feature>
<dbReference type="KEGG" id="cqu:CpipJ_CPIJ017507"/>
<dbReference type="FunFam" id="2.120.10.30:FF:000241">
    <property type="entry name" value="Low-density lipoprotein receptor-related protein 6"/>
    <property type="match status" value="1"/>
</dbReference>
<dbReference type="SUPFAM" id="SSF57196">
    <property type="entry name" value="EGF/Laminin"/>
    <property type="match status" value="1"/>
</dbReference>
<evidence type="ECO:0000256" key="8">
    <source>
        <dbReference type="ARBA" id="ARBA00023136"/>
    </source>
</evidence>
<evidence type="ECO:0000256" key="12">
    <source>
        <dbReference type="PROSITE-ProRule" id="PRU00076"/>
    </source>
</evidence>
<dbReference type="InterPro" id="IPR051221">
    <property type="entry name" value="LDLR-related"/>
</dbReference>
<keyword evidence="3" id="KW-0254">Endocytosis</keyword>
<dbReference type="InterPro" id="IPR000033">
    <property type="entry name" value="LDLR_classB_rpt"/>
</dbReference>
<keyword evidence="2 12" id="KW-0245">EGF-like domain</keyword>
<keyword evidence="5" id="KW-0732">Signal</keyword>
<organism>
    <name type="scientific">Culex quinquefasciatus</name>
    <name type="common">Southern house mosquito</name>
    <name type="synonym">Culex pungens</name>
    <dbReference type="NCBI Taxonomy" id="7176"/>
    <lineage>
        <taxon>Eukaryota</taxon>
        <taxon>Metazoa</taxon>
        <taxon>Ecdysozoa</taxon>
        <taxon>Arthropoda</taxon>
        <taxon>Hexapoda</taxon>
        <taxon>Insecta</taxon>
        <taxon>Pterygota</taxon>
        <taxon>Neoptera</taxon>
        <taxon>Endopterygota</taxon>
        <taxon>Diptera</taxon>
        <taxon>Nematocera</taxon>
        <taxon>Culicoidea</taxon>
        <taxon>Culicidae</taxon>
        <taxon>Culicinae</taxon>
        <taxon>Culicini</taxon>
        <taxon>Culex</taxon>
        <taxon>Culex</taxon>
    </lineage>
</organism>
<feature type="region of interest" description="Disordered" evidence="15">
    <location>
        <begin position="689"/>
        <end position="728"/>
    </location>
</feature>
<feature type="disulfide bond" evidence="13">
    <location>
        <begin position="123"/>
        <end position="138"/>
    </location>
</feature>
<feature type="disulfide bond" evidence="12">
    <location>
        <begin position="500"/>
        <end position="517"/>
    </location>
</feature>
<dbReference type="PROSITE" id="PS00022">
    <property type="entry name" value="EGF_1"/>
    <property type="match status" value="1"/>
</dbReference>
<gene>
    <name evidence="19" type="primary">6051449</name>
    <name evidence="18" type="ORF">CpipJ_CPIJ017507</name>
</gene>
<dbReference type="Pfam" id="PF00057">
    <property type="entry name" value="Ldl_recept_a"/>
    <property type="match status" value="3"/>
</dbReference>
<keyword evidence="6" id="KW-0677">Repeat</keyword>
<feature type="transmembrane region" description="Helical" evidence="16">
    <location>
        <begin position="544"/>
        <end position="566"/>
    </location>
</feature>
<dbReference type="Gene3D" id="2.120.10.30">
    <property type="entry name" value="TolB, C-terminal domain"/>
    <property type="match status" value="1"/>
</dbReference>
<keyword evidence="20" id="KW-1185">Reference proteome</keyword>
<dbReference type="PROSITE" id="PS51120">
    <property type="entry name" value="LDLRB"/>
    <property type="match status" value="3"/>
</dbReference>
<dbReference type="InParanoid" id="B0XE17"/>